<evidence type="ECO:0000256" key="1">
    <source>
        <dbReference type="PROSITE-ProRule" id="PRU00110"/>
    </source>
</evidence>
<dbReference type="SUPFAM" id="SSF47226">
    <property type="entry name" value="Histidine-containing phosphotransfer domain, HPT domain"/>
    <property type="match status" value="1"/>
</dbReference>
<comment type="caution">
    <text evidence="1">Lacks conserved residue(s) required for the propagation of feature annotation.</text>
</comment>
<dbReference type="Pfam" id="PF01627">
    <property type="entry name" value="Hpt"/>
    <property type="match status" value="1"/>
</dbReference>
<name>A0ABQ5MW13_9MICC</name>
<dbReference type="InterPro" id="IPR008207">
    <property type="entry name" value="Sig_transdc_His_kin_Hpt_dom"/>
</dbReference>
<dbReference type="Gene3D" id="1.20.120.160">
    <property type="entry name" value="HPT domain"/>
    <property type="match status" value="1"/>
</dbReference>
<dbReference type="RefSeq" id="WP_264796264.1">
    <property type="nucleotide sequence ID" value="NZ_BRVS01000013.1"/>
</dbReference>
<dbReference type="InterPro" id="IPR036641">
    <property type="entry name" value="HPT_dom_sf"/>
</dbReference>
<feature type="domain" description="HPt" evidence="2">
    <location>
        <begin position="22"/>
        <end position="119"/>
    </location>
</feature>
<dbReference type="PROSITE" id="PS50894">
    <property type="entry name" value="HPT"/>
    <property type="match status" value="1"/>
</dbReference>
<proteinExistence type="predicted"/>
<dbReference type="Proteomes" id="UP001209654">
    <property type="component" value="Unassembled WGS sequence"/>
</dbReference>
<comment type="caution">
    <text evidence="3">The sequence shown here is derived from an EMBL/GenBank/DDBJ whole genome shotgun (WGS) entry which is preliminary data.</text>
</comment>
<sequence length="129" mass="14227">MRVDDQLVSFETLRELADEFDDDRVCRSFVDSFINMWEARHARLREAILTCDVKAAMDAVLSVKTASAMAGAKPLSALAAKLQQLIQCLGEEMRTSRTLALLEEIKSCGEATIVQLRLWYSGSAGSGGR</sequence>
<reference evidence="3 4" key="1">
    <citation type="journal article" date="2023" name="Int. J. Syst. Evol. Microbiol.">
        <title>Arthrobacter mangrovi sp. nov., an actinobacterium isolated from the rhizosphere of a mangrove.</title>
        <authorList>
            <person name="Hamada M."/>
            <person name="Saitou S."/>
            <person name="Enomoto N."/>
            <person name="Nanri K."/>
            <person name="Hidaka K."/>
            <person name="Miura T."/>
            <person name="Tamura T."/>
        </authorList>
    </citation>
    <scope>NUCLEOTIDE SEQUENCE [LARGE SCALE GENOMIC DNA]</scope>
    <source>
        <strain evidence="3 4">NBRC 112813</strain>
    </source>
</reference>
<gene>
    <name evidence="3" type="ORF">AHIS1636_26060</name>
</gene>
<evidence type="ECO:0000313" key="3">
    <source>
        <dbReference type="EMBL" id="GLB68164.1"/>
    </source>
</evidence>
<accession>A0ABQ5MW13</accession>
<dbReference type="EMBL" id="BRVS01000013">
    <property type="protein sequence ID" value="GLB68164.1"/>
    <property type="molecule type" value="Genomic_DNA"/>
</dbReference>
<keyword evidence="4" id="KW-1185">Reference proteome</keyword>
<protein>
    <recommendedName>
        <fullName evidence="2">HPt domain-containing protein</fullName>
    </recommendedName>
</protein>
<evidence type="ECO:0000259" key="2">
    <source>
        <dbReference type="PROSITE" id="PS50894"/>
    </source>
</evidence>
<evidence type="ECO:0000313" key="4">
    <source>
        <dbReference type="Proteomes" id="UP001209654"/>
    </source>
</evidence>
<organism evidence="3 4">
    <name type="scientific">Arthrobacter mangrovi</name>
    <dbReference type="NCBI Taxonomy" id="2966350"/>
    <lineage>
        <taxon>Bacteria</taxon>
        <taxon>Bacillati</taxon>
        <taxon>Actinomycetota</taxon>
        <taxon>Actinomycetes</taxon>
        <taxon>Micrococcales</taxon>
        <taxon>Micrococcaceae</taxon>
        <taxon>Arthrobacter</taxon>
    </lineage>
</organism>